<evidence type="ECO:0000313" key="2">
    <source>
        <dbReference type="Proteomes" id="UP001206925"/>
    </source>
</evidence>
<dbReference type="Proteomes" id="UP001206925">
    <property type="component" value="Unassembled WGS sequence"/>
</dbReference>
<dbReference type="AlphaFoldDB" id="A0AAD5CVD4"/>
<proteinExistence type="predicted"/>
<gene>
    <name evidence="1" type="ORF">M8C21_019105</name>
</gene>
<sequence length="27" mass="3373">MEKNTVSKERIHCNIRRRLKMRSPEIF</sequence>
<evidence type="ECO:0000313" key="1">
    <source>
        <dbReference type="EMBL" id="KAI7747589.1"/>
    </source>
</evidence>
<accession>A0AAD5CVD4</accession>
<protein>
    <submittedName>
        <fullName evidence="1">Uncharacterized protein</fullName>
    </submittedName>
</protein>
<comment type="caution">
    <text evidence="1">The sequence shown here is derived from an EMBL/GenBank/DDBJ whole genome shotgun (WGS) entry which is preliminary data.</text>
</comment>
<reference evidence="1" key="1">
    <citation type="submission" date="2022-06" db="EMBL/GenBank/DDBJ databases">
        <title>Uncovering the hologenomic basis of an extraordinary plant invasion.</title>
        <authorList>
            <person name="Bieker V.C."/>
            <person name="Martin M.D."/>
            <person name="Gilbert T."/>
            <person name="Hodgins K."/>
            <person name="Battlay P."/>
            <person name="Petersen B."/>
            <person name="Wilson J."/>
        </authorList>
    </citation>
    <scope>NUCLEOTIDE SEQUENCE</scope>
    <source>
        <strain evidence="1">AA19_3_7</strain>
        <tissue evidence="1">Leaf</tissue>
    </source>
</reference>
<organism evidence="1 2">
    <name type="scientific">Ambrosia artemisiifolia</name>
    <name type="common">Common ragweed</name>
    <dbReference type="NCBI Taxonomy" id="4212"/>
    <lineage>
        <taxon>Eukaryota</taxon>
        <taxon>Viridiplantae</taxon>
        <taxon>Streptophyta</taxon>
        <taxon>Embryophyta</taxon>
        <taxon>Tracheophyta</taxon>
        <taxon>Spermatophyta</taxon>
        <taxon>Magnoliopsida</taxon>
        <taxon>eudicotyledons</taxon>
        <taxon>Gunneridae</taxon>
        <taxon>Pentapetalae</taxon>
        <taxon>asterids</taxon>
        <taxon>campanulids</taxon>
        <taxon>Asterales</taxon>
        <taxon>Asteraceae</taxon>
        <taxon>Asteroideae</taxon>
        <taxon>Heliantheae alliance</taxon>
        <taxon>Heliantheae</taxon>
        <taxon>Ambrosia</taxon>
    </lineage>
</organism>
<name>A0AAD5CVD4_AMBAR</name>
<dbReference type="EMBL" id="JAMZMK010006718">
    <property type="protein sequence ID" value="KAI7747589.1"/>
    <property type="molecule type" value="Genomic_DNA"/>
</dbReference>
<keyword evidence="2" id="KW-1185">Reference proteome</keyword>